<dbReference type="Proteomes" id="UP000530660">
    <property type="component" value="Unassembled WGS sequence"/>
</dbReference>
<accession>A0A7J7IN69</accession>
<evidence type="ECO:0000256" key="1">
    <source>
        <dbReference type="ARBA" id="ARBA00001962"/>
    </source>
</evidence>
<dbReference type="PANTHER" id="PTHR20883:SF48">
    <property type="entry name" value="ECTOINE DIOXYGENASE"/>
    <property type="match status" value="1"/>
</dbReference>
<evidence type="ECO:0000313" key="2">
    <source>
        <dbReference type="EMBL" id="KAF6003771.1"/>
    </source>
</evidence>
<dbReference type="GO" id="GO:0016491">
    <property type="term" value="F:oxidoreductase activity"/>
    <property type="evidence" value="ECO:0007669"/>
    <property type="project" value="UniProtKB-ARBA"/>
</dbReference>
<reference evidence="2 3" key="1">
    <citation type="journal article" date="2020" name="J. Phycol.">
        <title>Comparative genome analysis reveals Cyanidiococcus gen. nov., a new extremophilic red algal genus sister to Cyanidioschyzon (Cyanidioschyzonaceae, Rhodophyta).</title>
        <authorList>
            <person name="Liu S.-L."/>
            <person name="Chiang Y.-R."/>
            <person name="Yoon H.S."/>
            <person name="Fu H.-Y."/>
        </authorList>
    </citation>
    <scope>NUCLEOTIDE SEQUENCE [LARGE SCALE GENOMIC DNA]</scope>
    <source>
        <strain evidence="2 3">THAL066</strain>
    </source>
</reference>
<name>A0A7J7IN69_9RHOD</name>
<dbReference type="PANTHER" id="PTHR20883">
    <property type="entry name" value="PHYTANOYL-COA DIOXYGENASE DOMAIN CONTAINING 1"/>
    <property type="match status" value="1"/>
</dbReference>
<comment type="cofactor">
    <cofactor evidence="1">
        <name>Fe cation</name>
        <dbReference type="ChEBI" id="CHEBI:24875"/>
    </cofactor>
</comment>
<comment type="caution">
    <text evidence="2">The sequence shown here is derived from an EMBL/GenBank/DDBJ whole genome shotgun (WGS) entry which is preliminary data.</text>
</comment>
<dbReference type="SUPFAM" id="SSF51197">
    <property type="entry name" value="Clavaminate synthase-like"/>
    <property type="match status" value="1"/>
</dbReference>
<dbReference type="Pfam" id="PF05721">
    <property type="entry name" value="PhyH"/>
    <property type="match status" value="1"/>
</dbReference>
<dbReference type="EMBL" id="VWRR01000005">
    <property type="protein sequence ID" value="KAF6003771.1"/>
    <property type="molecule type" value="Genomic_DNA"/>
</dbReference>
<keyword evidence="3" id="KW-1185">Reference proteome</keyword>
<dbReference type="AlphaFoldDB" id="A0A7J7IN69"/>
<sequence length="311" mass="34064">MTGETFNQVHLSAHDRETLQRKGFLVLRGFLEPTQLQALSEDALFAQLYATENLFPSLLAQHGGVLTCYDRTPTGIVSAEEYLTKIRWSTSADSESAASVCRAVVSLAQAALSCCFDQAPQPSIFLYNEQFICKPPTRSIYSAFDIHRDRDYDAIDKYCRRPGTVALWGPLSGPVSRLNGALCMVPRSEESHFSAFLANYGVSMDMPSAFTSAALCDALMTSAEAPLQASHAELLAMDPGDIVVFADDVWHWSVPNRGKRCSIHATGRRVPFMLDCQMRVAWMAQFSADVVHSKRRGGAPAALAVHLPVAA</sequence>
<dbReference type="OrthoDB" id="445007at2759"/>
<dbReference type="Gene3D" id="2.60.120.620">
    <property type="entry name" value="q2cbj1_9rhob like domain"/>
    <property type="match status" value="1"/>
</dbReference>
<proteinExistence type="predicted"/>
<gene>
    <name evidence="2" type="ORF">F1559_001095</name>
</gene>
<dbReference type="GO" id="GO:0046872">
    <property type="term" value="F:metal ion binding"/>
    <property type="evidence" value="ECO:0007669"/>
    <property type="project" value="UniProtKB-ARBA"/>
</dbReference>
<dbReference type="InterPro" id="IPR008775">
    <property type="entry name" value="Phytyl_CoA_dOase-like"/>
</dbReference>
<organism evidence="2 3">
    <name type="scientific">Cyanidiococcus yangmingshanensis</name>
    <dbReference type="NCBI Taxonomy" id="2690220"/>
    <lineage>
        <taxon>Eukaryota</taxon>
        <taxon>Rhodophyta</taxon>
        <taxon>Bangiophyceae</taxon>
        <taxon>Cyanidiales</taxon>
        <taxon>Cyanidiaceae</taxon>
        <taxon>Cyanidiococcus</taxon>
    </lineage>
</organism>
<protein>
    <submittedName>
        <fullName evidence="2">Uncharacterized protein</fullName>
    </submittedName>
</protein>
<evidence type="ECO:0000313" key="3">
    <source>
        <dbReference type="Proteomes" id="UP000530660"/>
    </source>
</evidence>